<name>A0A9X2XNL3_9BACT</name>
<protein>
    <submittedName>
        <fullName evidence="7">BamA/TamA family outer membrane protein</fullName>
    </submittedName>
</protein>
<keyword evidence="5" id="KW-0732">Signal</keyword>
<evidence type="ECO:0000313" key="8">
    <source>
        <dbReference type="Proteomes" id="UP001155483"/>
    </source>
</evidence>
<sequence>MPHSNYLLCCFFLLLSLWAKAQPYSVHYRGADSVISERLQLTRKFTSRPEAESYLNNLPTLLQAKGYIASSVDNISYDSVHAEVQLYLGERFQWARISTKSKDEDFLQAIHWPARSFSNNGFDFPAFQAWQEKLMNYMEESGYPFARIYLDSISIQGNDVAALLQIDRGPLYMIDSIRINGNVKISKEFLEHYLEIPRKSIYNKKKLQAISQRLKQLTYIEEVRPSTVTMLSTGSILDLYLKPKKSSQLNVLAGFMPNSNPNETKRFLITGEANVLLRNSLGAGETIGLNWQQLQAKSPRLNLLYDHPFVFNSPVGFNFTFDMYRKDSTFLNLNMQVGGNYMVSATQSASVFLQKRQSILSAIDTTLIKQSKRLPQQADVSSNNLGVAFLVNTTNYRFNPLKGAEFYLSAAAGIKKIKKNNQILELKDPSFNYESLYDTAKLKTHQVRVIASAAKYFPVGRQSALKTGINAGVFQSGNYFLNELFQVGGYKLLRGFTEESEYLAQYAIGTLEYRYLIGLNSNFFGFIDGGWGRNPLQEQKNHSYIGTGLGMAFETKAGIFNLVWAIGKRNDTELNLRQSKVHLGFVNYF</sequence>
<reference evidence="7" key="1">
    <citation type="submission" date="2022-09" db="EMBL/GenBank/DDBJ databases">
        <authorList>
            <person name="Yuan C."/>
            <person name="Ke Z."/>
        </authorList>
    </citation>
    <scope>NUCLEOTIDE SEQUENCE</scope>
    <source>
        <strain evidence="7">LB-8</strain>
    </source>
</reference>
<dbReference type="AlphaFoldDB" id="A0A9X2XNL3"/>
<evidence type="ECO:0000313" key="7">
    <source>
        <dbReference type="EMBL" id="MCU7548519.1"/>
    </source>
</evidence>
<comment type="caution">
    <text evidence="7">The sequence shown here is derived from an EMBL/GenBank/DDBJ whole genome shotgun (WGS) entry which is preliminary data.</text>
</comment>
<dbReference type="Pfam" id="PF07244">
    <property type="entry name" value="POTRA"/>
    <property type="match status" value="1"/>
</dbReference>
<dbReference type="InterPro" id="IPR039910">
    <property type="entry name" value="D15-like"/>
</dbReference>
<keyword evidence="4" id="KW-0472">Membrane</keyword>
<reference evidence="7" key="2">
    <citation type="submission" date="2023-04" db="EMBL/GenBank/DDBJ databases">
        <title>Paracnuella aquatica gen. nov., sp. nov., a member of the family Chitinophagaceae isolated from a hot spring.</title>
        <authorList>
            <person name="Wang C."/>
        </authorList>
    </citation>
    <scope>NUCLEOTIDE SEQUENCE</scope>
    <source>
        <strain evidence="7">LB-8</strain>
    </source>
</reference>
<dbReference type="GO" id="GO:0019867">
    <property type="term" value="C:outer membrane"/>
    <property type="evidence" value="ECO:0007669"/>
    <property type="project" value="InterPro"/>
</dbReference>
<keyword evidence="3" id="KW-0812">Transmembrane</keyword>
<feature type="signal peptide" evidence="5">
    <location>
        <begin position="1"/>
        <end position="21"/>
    </location>
</feature>
<dbReference type="PANTHER" id="PTHR12815:SF18">
    <property type="entry name" value="SORTING AND ASSEMBLY MACHINERY COMPONENT 50 HOMOLOG"/>
    <property type="match status" value="1"/>
</dbReference>
<dbReference type="Proteomes" id="UP001155483">
    <property type="component" value="Unassembled WGS sequence"/>
</dbReference>
<feature type="chain" id="PRO_5040772987" evidence="5">
    <location>
        <begin position="22"/>
        <end position="589"/>
    </location>
</feature>
<dbReference type="Gene3D" id="2.40.160.50">
    <property type="entry name" value="membrane protein fhac: a member of the omp85/tpsb transporter family"/>
    <property type="match status" value="1"/>
</dbReference>
<keyword evidence="2" id="KW-1134">Transmembrane beta strand</keyword>
<organism evidence="7 8">
    <name type="scientific">Paraflavisolibacter caeni</name>
    <dbReference type="NCBI Taxonomy" id="2982496"/>
    <lineage>
        <taxon>Bacteria</taxon>
        <taxon>Pseudomonadati</taxon>
        <taxon>Bacteroidota</taxon>
        <taxon>Chitinophagia</taxon>
        <taxon>Chitinophagales</taxon>
        <taxon>Chitinophagaceae</taxon>
        <taxon>Paraflavisolibacter</taxon>
    </lineage>
</organism>
<dbReference type="InterPro" id="IPR010827">
    <property type="entry name" value="BamA/TamA_POTRA"/>
</dbReference>
<evidence type="ECO:0000256" key="5">
    <source>
        <dbReference type="SAM" id="SignalP"/>
    </source>
</evidence>
<comment type="subcellular location">
    <subcellularLocation>
        <location evidence="1">Membrane</location>
    </subcellularLocation>
</comment>
<dbReference type="Gene3D" id="3.10.20.310">
    <property type="entry name" value="membrane protein fhac"/>
    <property type="match status" value="1"/>
</dbReference>
<proteinExistence type="predicted"/>
<evidence type="ECO:0000256" key="4">
    <source>
        <dbReference type="ARBA" id="ARBA00023136"/>
    </source>
</evidence>
<evidence type="ECO:0000256" key="1">
    <source>
        <dbReference type="ARBA" id="ARBA00004370"/>
    </source>
</evidence>
<evidence type="ECO:0000256" key="3">
    <source>
        <dbReference type="ARBA" id="ARBA00022692"/>
    </source>
</evidence>
<gene>
    <name evidence="7" type="ORF">OCK74_05295</name>
</gene>
<accession>A0A9X2XNL3</accession>
<evidence type="ECO:0000256" key="2">
    <source>
        <dbReference type="ARBA" id="ARBA00022452"/>
    </source>
</evidence>
<dbReference type="InterPro" id="IPR034746">
    <property type="entry name" value="POTRA"/>
</dbReference>
<dbReference type="RefSeq" id="WP_279295966.1">
    <property type="nucleotide sequence ID" value="NZ_JAOTIF010000002.1"/>
</dbReference>
<keyword evidence="8" id="KW-1185">Reference proteome</keyword>
<feature type="domain" description="POTRA" evidence="6">
    <location>
        <begin position="172"/>
        <end position="244"/>
    </location>
</feature>
<evidence type="ECO:0000259" key="6">
    <source>
        <dbReference type="PROSITE" id="PS51779"/>
    </source>
</evidence>
<dbReference type="EMBL" id="JAOTIF010000002">
    <property type="protein sequence ID" value="MCU7548519.1"/>
    <property type="molecule type" value="Genomic_DNA"/>
</dbReference>
<dbReference type="PROSITE" id="PS51779">
    <property type="entry name" value="POTRA"/>
    <property type="match status" value="1"/>
</dbReference>
<dbReference type="PANTHER" id="PTHR12815">
    <property type="entry name" value="SORTING AND ASSEMBLY MACHINERY SAMM50 PROTEIN FAMILY MEMBER"/>
    <property type="match status" value="1"/>
</dbReference>